<reference evidence="1 2" key="1">
    <citation type="journal article" date="2019" name="Int. J. Syst. Evol. Microbiol.">
        <title>The Global Catalogue of Microorganisms (GCM) 10K type strain sequencing project: providing services to taxonomists for standard genome sequencing and annotation.</title>
        <authorList>
            <consortium name="The Broad Institute Genomics Platform"/>
            <consortium name="The Broad Institute Genome Sequencing Center for Infectious Disease"/>
            <person name="Wu L."/>
            <person name="Ma J."/>
        </authorList>
    </citation>
    <scope>NUCLEOTIDE SEQUENCE [LARGE SCALE GENOMIC DNA]</scope>
    <source>
        <strain evidence="1 2">JCM 13929</strain>
    </source>
</reference>
<keyword evidence="2" id="KW-1185">Reference proteome</keyword>
<dbReference type="EMBL" id="BAAAMU010000013">
    <property type="protein sequence ID" value="GAA1625817.1"/>
    <property type="molecule type" value="Genomic_DNA"/>
</dbReference>
<evidence type="ECO:0008006" key="3">
    <source>
        <dbReference type="Google" id="ProtNLM"/>
    </source>
</evidence>
<sequence>MSAGQVVRVVAALKRWMYRYGRPNSLMRHANRLDALVYGSRWLSLRRIAVLKVPGRRTGRLTSIPIVVTGHRGAEYLVSMLGPDANWVRNVPAAGGQAVLHRRGRDTPIVLKEIPPEGRAAILRGYAALAPGARPHLGLGPGASLERFQQIAPGHPVFLIVAR</sequence>
<dbReference type="InterPro" id="IPR012349">
    <property type="entry name" value="Split_barrel_FMN-bd"/>
</dbReference>
<gene>
    <name evidence="1" type="ORF">GCM10009733_023110</name>
</gene>
<evidence type="ECO:0000313" key="2">
    <source>
        <dbReference type="Proteomes" id="UP001500064"/>
    </source>
</evidence>
<accession>A0ABN2F158</accession>
<name>A0ABN2F158_9ACTN</name>
<evidence type="ECO:0000313" key="1">
    <source>
        <dbReference type="EMBL" id="GAA1625817.1"/>
    </source>
</evidence>
<dbReference type="Gene3D" id="2.30.110.10">
    <property type="entry name" value="Electron Transport, Fmn-binding Protein, Chain A"/>
    <property type="match status" value="1"/>
</dbReference>
<comment type="caution">
    <text evidence="1">The sequence shown here is derived from an EMBL/GenBank/DDBJ whole genome shotgun (WGS) entry which is preliminary data.</text>
</comment>
<dbReference type="Proteomes" id="UP001500064">
    <property type="component" value="Unassembled WGS sequence"/>
</dbReference>
<protein>
    <recommendedName>
        <fullName evidence="3">Nitroreductase family deazaflavin-dependent oxidoreductase</fullName>
    </recommendedName>
</protein>
<dbReference type="RefSeq" id="WP_346103896.1">
    <property type="nucleotide sequence ID" value="NZ_BAAAMU010000013.1"/>
</dbReference>
<proteinExistence type="predicted"/>
<organism evidence="1 2">
    <name type="scientific">Nonomuraea maheshkhaliensis</name>
    <dbReference type="NCBI Taxonomy" id="419590"/>
    <lineage>
        <taxon>Bacteria</taxon>
        <taxon>Bacillati</taxon>
        <taxon>Actinomycetota</taxon>
        <taxon>Actinomycetes</taxon>
        <taxon>Streptosporangiales</taxon>
        <taxon>Streptosporangiaceae</taxon>
        <taxon>Nonomuraea</taxon>
    </lineage>
</organism>